<comment type="caution">
    <text evidence="5">The sequence shown here is derived from an EMBL/GenBank/DDBJ whole genome shotgun (WGS) entry which is preliminary data.</text>
</comment>
<feature type="domain" description="HTH lacI-type" evidence="4">
    <location>
        <begin position="9"/>
        <end position="63"/>
    </location>
</feature>
<dbReference type="PANTHER" id="PTHR30146">
    <property type="entry name" value="LACI-RELATED TRANSCRIPTIONAL REPRESSOR"/>
    <property type="match status" value="1"/>
</dbReference>
<evidence type="ECO:0000256" key="1">
    <source>
        <dbReference type="ARBA" id="ARBA00023015"/>
    </source>
</evidence>
<dbReference type="PROSITE" id="PS00356">
    <property type="entry name" value="HTH_LACI_1"/>
    <property type="match status" value="1"/>
</dbReference>
<dbReference type="SUPFAM" id="SSF53822">
    <property type="entry name" value="Periplasmic binding protein-like I"/>
    <property type="match status" value="1"/>
</dbReference>
<dbReference type="SUPFAM" id="SSF47413">
    <property type="entry name" value="lambda repressor-like DNA-binding domains"/>
    <property type="match status" value="1"/>
</dbReference>
<dbReference type="Gene3D" id="1.10.260.40">
    <property type="entry name" value="lambda repressor-like DNA-binding domains"/>
    <property type="match status" value="1"/>
</dbReference>
<keyword evidence="2" id="KW-0238">DNA-binding</keyword>
<dbReference type="PROSITE" id="PS50932">
    <property type="entry name" value="HTH_LACI_2"/>
    <property type="match status" value="1"/>
</dbReference>
<keyword evidence="3" id="KW-0804">Transcription</keyword>
<reference evidence="5" key="1">
    <citation type="submission" date="2021-01" db="EMBL/GenBank/DDBJ databases">
        <title>Whole genome shotgun sequence of Sphaerisporangium rufum NBRC 109079.</title>
        <authorList>
            <person name="Komaki H."/>
            <person name="Tamura T."/>
        </authorList>
    </citation>
    <scope>NUCLEOTIDE SEQUENCE</scope>
    <source>
        <strain evidence="5">NBRC 109079</strain>
    </source>
</reference>
<keyword evidence="1" id="KW-0805">Transcription regulation</keyword>
<dbReference type="Gene3D" id="3.40.50.2300">
    <property type="match status" value="2"/>
</dbReference>
<dbReference type="CDD" id="cd01574">
    <property type="entry name" value="PBP1_LacI"/>
    <property type="match status" value="1"/>
</dbReference>
<dbReference type="InterPro" id="IPR046335">
    <property type="entry name" value="LacI/GalR-like_sensor"/>
</dbReference>
<protein>
    <submittedName>
        <fullName evidence="5">LacI family transcriptional regulator</fullName>
    </submittedName>
</protein>
<dbReference type="CDD" id="cd01392">
    <property type="entry name" value="HTH_LacI"/>
    <property type="match status" value="1"/>
</dbReference>
<dbReference type="SMART" id="SM00354">
    <property type="entry name" value="HTH_LACI"/>
    <property type="match status" value="1"/>
</dbReference>
<proteinExistence type="predicted"/>
<dbReference type="GO" id="GO:0003700">
    <property type="term" value="F:DNA-binding transcription factor activity"/>
    <property type="evidence" value="ECO:0007669"/>
    <property type="project" value="TreeGrafter"/>
</dbReference>
<keyword evidence="6" id="KW-1185">Reference proteome</keyword>
<organism evidence="5 6">
    <name type="scientific">Sphaerisporangium rufum</name>
    <dbReference type="NCBI Taxonomy" id="1381558"/>
    <lineage>
        <taxon>Bacteria</taxon>
        <taxon>Bacillati</taxon>
        <taxon>Actinomycetota</taxon>
        <taxon>Actinomycetes</taxon>
        <taxon>Streptosporangiales</taxon>
        <taxon>Streptosporangiaceae</taxon>
        <taxon>Sphaerisporangium</taxon>
    </lineage>
</organism>
<dbReference type="AlphaFoldDB" id="A0A919RAG6"/>
<dbReference type="PANTHER" id="PTHR30146:SF109">
    <property type="entry name" value="HTH-TYPE TRANSCRIPTIONAL REGULATOR GALS"/>
    <property type="match status" value="1"/>
</dbReference>
<dbReference type="InterPro" id="IPR028082">
    <property type="entry name" value="Peripla_BP_I"/>
</dbReference>
<evidence type="ECO:0000259" key="4">
    <source>
        <dbReference type="PROSITE" id="PS50932"/>
    </source>
</evidence>
<accession>A0A919RAG6</accession>
<dbReference type="Pfam" id="PF00356">
    <property type="entry name" value="LacI"/>
    <property type="match status" value="1"/>
</dbReference>
<sequence>MVRNPHRSPVMADVARVAGVSHQTVSRVLNDHPNVRPETRERVLAAIEGLGYRRNSTARALVTRRTDTLGVITFDTTLYGPASTLHGIERAARDAGYFLSIVSLRDLTRADLAEALDHLARQQVDGIVVIVPQSAVAVALTEMPQQVPVVTVEGDADVGLAVVNVDQHMGGALVTEHLLRLGHRTVWHLAGPEDWLEAQARLSGWRETLLAAGAPVPPPLYGDWSPRSGYRNGQRLAGMPDVTAVFVANDQMALGVVRALHEARIRVPEEVSVVGFDDIPESEFFAPPLTTVAQDFAEVGRKAIALLLDALAEEEPPWRHAGPADGATPAPAAPRVVVRPQLVVRRSSAPPTPR</sequence>
<evidence type="ECO:0000313" key="6">
    <source>
        <dbReference type="Proteomes" id="UP000655287"/>
    </source>
</evidence>
<dbReference type="EMBL" id="BOOU01000088">
    <property type="protein sequence ID" value="GII81145.1"/>
    <property type="molecule type" value="Genomic_DNA"/>
</dbReference>
<dbReference type="GO" id="GO:0000976">
    <property type="term" value="F:transcription cis-regulatory region binding"/>
    <property type="evidence" value="ECO:0007669"/>
    <property type="project" value="TreeGrafter"/>
</dbReference>
<dbReference type="InterPro" id="IPR010982">
    <property type="entry name" value="Lambda_DNA-bd_dom_sf"/>
</dbReference>
<dbReference type="Pfam" id="PF13377">
    <property type="entry name" value="Peripla_BP_3"/>
    <property type="match status" value="1"/>
</dbReference>
<name>A0A919RAG6_9ACTN</name>
<gene>
    <name evidence="5" type="ORF">Sru01_61270</name>
</gene>
<evidence type="ECO:0000256" key="3">
    <source>
        <dbReference type="ARBA" id="ARBA00023163"/>
    </source>
</evidence>
<dbReference type="InterPro" id="IPR000843">
    <property type="entry name" value="HTH_LacI"/>
</dbReference>
<evidence type="ECO:0000256" key="2">
    <source>
        <dbReference type="ARBA" id="ARBA00023125"/>
    </source>
</evidence>
<dbReference type="Proteomes" id="UP000655287">
    <property type="component" value="Unassembled WGS sequence"/>
</dbReference>
<evidence type="ECO:0000313" key="5">
    <source>
        <dbReference type="EMBL" id="GII81145.1"/>
    </source>
</evidence>